<keyword evidence="13" id="KW-1185">Reference proteome</keyword>
<evidence type="ECO:0000256" key="5">
    <source>
        <dbReference type="ARBA" id="ARBA00023150"/>
    </source>
</evidence>
<comment type="pathway">
    <text evidence="1">Cofactor biosynthesis; molybdopterin biosynthesis.</text>
</comment>
<dbReference type="Pfam" id="PF02391">
    <property type="entry name" value="MoaE"/>
    <property type="match status" value="1"/>
</dbReference>
<dbReference type="SUPFAM" id="SSF54690">
    <property type="entry name" value="Molybdopterin synthase subunit MoaE"/>
    <property type="match status" value="1"/>
</dbReference>
<reference evidence="12 13" key="1">
    <citation type="submission" date="2016-10" db="EMBL/GenBank/DDBJ databases">
        <authorList>
            <person name="de Groot N.N."/>
        </authorList>
    </citation>
    <scope>NUCLEOTIDE SEQUENCE [LARGE SCALE GENOMIC DNA]</scope>
    <source>
        <strain evidence="12 13">DSM 15123</strain>
    </source>
</reference>
<evidence type="ECO:0000256" key="11">
    <source>
        <dbReference type="ARBA" id="ARBA00049878"/>
    </source>
</evidence>
<dbReference type="CDD" id="cd00756">
    <property type="entry name" value="MoaE"/>
    <property type="match status" value="1"/>
</dbReference>
<dbReference type="AlphaFoldDB" id="A0A1H8FRY6"/>
<dbReference type="EMBL" id="FOCW01000001">
    <property type="protein sequence ID" value="SEN34294.1"/>
    <property type="molecule type" value="Genomic_DNA"/>
</dbReference>
<evidence type="ECO:0000256" key="10">
    <source>
        <dbReference type="ARBA" id="ARBA00032474"/>
    </source>
</evidence>
<evidence type="ECO:0000256" key="6">
    <source>
        <dbReference type="ARBA" id="ARBA00026066"/>
    </source>
</evidence>
<dbReference type="EC" id="2.8.1.12" evidence="3"/>
<dbReference type="Gene3D" id="3.90.1170.40">
    <property type="entry name" value="Molybdopterin biosynthesis MoaE subunit"/>
    <property type="match status" value="1"/>
</dbReference>
<dbReference type="GO" id="GO:0006777">
    <property type="term" value="P:Mo-molybdopterin cofactor biosynthetic process"/>
    <property type="evidence" value="ECO:0007669"/>
    <property type="project" value="UniProtKB-KW"/>
</dbReference>
<accession>A0A1H8FRY6</accession>
<evidence type="ECO:0000256" key="2">
    <source>
        <dbReference type="ARBA" id="ARBA00005426"/>
    </source>
</evidence>
<keyword evidence="5" id="KW-0501">Molybdenum cofactor biosynthesis</keyword>
<dbReference type="OrthoDB" id="9803224at2"/>
<dbReference type="PANTHER" id="PTHR23404">
    <property type="entry name" value="MOLYBDOPTERIN SYNTHASE RELATED"/>
    <property type="match status" value="1"/>
</dbReference>
<evidence type="ECO:0000256" key="9">
    <source>
        <dbReference type="ARBA" id="ARBA00030781"/>
    </source>
</evidence>
<evidence type="ECO:0000256" key="7">
    <source>
        <dbReference type="ARBA" id="ARBA00029745"/>
    </source>
</evidence>
<dbReference type="STRING" id="1121117.SAMN02745977_01154"/>
<name>A0A1H8FRY6_9BURK</name>
<dbReference type="UniPathway" id="UPA00344"/>
<dbReference type="RefSeq" id="WP_091814930.1">
    <property type="nucleotide sequence ID" value="NZ_FOCW01000001.1"/>
</dbReference>
<dbReference type="InterPro" id="IPR036563">
    <property type="entry name" value="MoaE_sf"/>
</dbReference>
<evidence type="ECO:0000313" key="13">
    <source>
        <dbReference type="Proteomes" id="UP000199531"/>
    </source>
</evidence>
<evidence type="ECO:0000256" key="8">
    <source>
        <dbReference type="ARBA" id="ARBA00030407"/>
    </source>
</evidence>
<sequence length="153" mass="16921">MWLSVSVQEQAFDLAAEEQALRQHAGDAGALVVFQGMVRAHDQAHPLAALHLEHYAGVTESEIERIARQAGERWPVSACRVVHRVGRLEPGEGIVLVLAASGHRRAAFAAAEYLMDYLKTEAPFWKREEFADGSTTWVAAKASDDAARDRWND</sequence>
<evidence type="ECO:0000256" key="1">
    <source>
        <dbReference type="ARBA" id="ARBA00005046"/>
    </source>
</evidence>
<protein>
    <recommendedName>
        <fullName evidence="4">Molybdopterin synthase catalytic subunit</fullName>
        <ecNumber evidence="3">2.8.1.12</ecNumber>
    </recommendedName>
    <alternativeName>
        <fullName evidence="9">MPT synthase subunit 2</fullName>
    </alternativeName>
    <alternativeName>
        <fullName evidence="7">Molybdenum cofactor biosynthesis protein E</fullName>
    </alternativeName>
    <alternativeName>
        <fullName evidence="8">Molybdopterin-converting factor large subunit</fullName>
    </alternativeName>
    <alternativeName>
        <fullName evidence="10">Molybdopterin-converting factor subunit 2</fullName>
    </alternativeName>
</protein>
<dbReference type="InterPro" id="IPR003448">
    <property type="entry name" value="Mopterin_biosynth_MoaE"/>
</dbReference>
<comment type="catalytic activity">
    <reaction evidence="11">
        <text>2 [molybdopterin-synthase sulfur-carrier protein]-C-terminal-Gly-aminoethanethioate + cyclic pyranopterin phosphate + H2O = molybdopterin + 2 [molybdopterin-synthase sulfur-carrier protein]-C-terminal Gly-Gly + 2 H(+)</text>
        <dbReference type="Rhea" id="RHEA:26333"/>
        <dbReference type="Rhea" id="RHEA-COMP:12202"/>
        <dbReference type="Rhea" id="RHEA-COMP:19907"/>
        <dbReference type="ChEBI" id="CHEBI:15377"/>
        <dbReference type="ChEBI" id="CHEBI:15378"/>
        <dbReference type="ChEBI" id="CHEBI:58698"/>
        <dbReference type="ChEBI" id="CHEBI:59648"/>
        <dbReference type="ChEBI" id="CHEBI:90778"/>
        <dbReference type="ChEBI" id="CHEBI:232372"/>
        <dbReference type="EC" id="2.8.1.12"/>
    </reaction>
</comment>
<comment type="subunit">
    <text evidence="6">Heterotetramer of 2 MoaD subunits and 2 MoaE subunits. Also stable as homodimer. The enzyme changes between these two forms during catalysis.</text>
</comment>
<proteinExistence type="inferred from homology"/>
<evidence type="ECO:0000313" key="12">
    <source>
        <dbReference type="EMBL" id="SEN34294.1"/>
    </source>
</evidence>
<comment type="similarity">
    <text evidence="2">Belongs to the MoaE family.</text>
</comment>
<dbReference type="Proteomes" id="UP000199531">
    <property type="component" value="Unassembled WGS sequence"/>
</dbReference>
<dbReference type="GO" id="GO:0030366">
    <property type="term" value="F:molybdopterin synthase activity"/>
    <property type="evidence" value="ECO:0007669"/>
    <property type="project" value="UniProtKB-EC"/>
</dbReference>
<gene>
    <name evidence="12" type="ORF">SAMN02745977_01154</name>
</gene>
<evidence type="ECO:0000256" key="3">
    <source>
        <dbReference type="ARBA" id="ARBA00011950"/>
    </source>
</evidence>
<evidence type="ECO:0000256" key="4">
    <source>
        <dbReference type="ARBA" id="ARBA00013858"/>
    </source>
</evidence>
<organism evidence="12 13">
    <name type="scientific">Brachymonas denitrificans DSM 15123</name>
    <dbReference type="NCBI Taxonomy" id="1121117"/>
    <lineage>
        <taxon>Bacteria</taxon>
        <taxon>Pseudomonadati</taxon>
        <taxon>Pseudomonadota</taxon>
        <taxon>Betaproteobacteria</taxon>
        <taxon>Burkholderiales</taxon>
        <taxon>Comamonadaceae</taxon>
        <taxon>Brachymonas</taxon>
    </lineage>
</organism>